<dbReference type="Proteomes" id="UP000228613">
    <property type="component" value="Unassembled WGS sequence"/>
</dbReference>
<evidence type="ECO:0008006" key="4">
    <source>
        <dbReference type="Google" id="ProtNLM"/>
    </source>
</evidence>
<gene>
    <name evidence="2" type="ORF">COU48_00640</name>
</gene>
<keyword evidence="1" id="KW-1133">Transmembrane helix</keyword>
<evidence type="ECO:0000256" key="1">
    <source>
        <dbReference type="SAM" id="Phobius"/>
    </source>
</evidence>
<comment type="caution">
    <text evidence="2">The sequence shown here is derived from an EMBL/GenBank/DDBJ whole genome shotgun (WGS) entry which is preliminary data.</text>
</comment>
<sequence>MFSNNNFSVFIVVVFLIIGFFLITNINIWTSNVKIKDFNINDVNYIKIAGKIIKTELALTPETQEKGLSGRKELKEDESMLFVFNHMGKYSFWMKDMNFPIDIIWLAPFRNGDERDLRIIYIKKDAEPKSYPEAFTPKEEAMYVLEVFSSFSEKNNLKEGNKVEFLSL</sequence>
<keyword evidence="1" id="KW-0812">Transmembrane</keyword>
<organism evidence="2 3">
    <name type="scientific">Candidatus Nomurabacteria bacterium CG10_big_fil_rev_8_21_14_0_10_03_31_7</name>
    <dbReference type="NCBI Taxonomy" id="1974730"/>
    <lineage>
        <taxon>Bacteria</taxon>
        <taxon>Candidatus Nomuraibacteriota</taxon>
    </lineage>
</organism>
<accession>A0A2J0JIU9</accession>
<dbReference type="PANTHER" id="PTHR37953">
    <property type="entry name" value="UPF0127 PROTEIN MJ1496"/>
    <property type="match status" value="1"/>
</dbReference>
<reference evidence="3" key="1">
    <citation type="submission" date="2017-09" db="EMBL/GenBank/DDBJ databases">
        <title>Depth-based differentiation of microbial function through sediment-hosted aquifers and enrichment of novel symbionts in the deep terrestrial subsurface.</title>
        <authorList>
            <person name="Probst A.J."/>
            <person name="Ladd B."/>
            <person name="Jarett J.K."/>
            <person name="Geller-Mcgrath D.E."/>
            <person name="Sieber C.M.K."/>
            <person name="Emerson J.B."/>
            <person name="Anantharaman K."/>
            <person name="Thomas B.C."/>
            <person name="Malmstrom R."/>
            <person name="Stieglmeier M."/>
            <person name="Klingl A."/>
            <person name="Woyke T."/>
            <person name="Ryan C.M."/>
            <person name="Banfield J.F."/>
        </authorList>
    </citation>
    <scope>NUCLEOTIDE SEQUENCE [LARGE SCALE GENOMIC DNA]</scope>
</reference>
<protein>
    <recommendedName>
        <fullName evidence="4">DUF192 domain-containing protein</fullName>
    </recommendedName>
</protein>
<dbReference type="Gene3D" id="2.60.120.1140">
    <property type="entry name" value="Protein of unknown function DUF192"/>
    <property type="match status" value="1"/>
</dbReference>
<name>A0A2J0JIU9_9BACT</name>
<evidence type="ECO:0000313" key="2">
    <source>
        <dbReference type="EMBL" id="PIR69054.1"/>
    </source>
</evidence>
<dbReference type="InterPro" id="IPR003795">
    <property type="entry name" value="DUF192"/>
</dbReference>
<dbReference type="AlphaFoldDB" id="A0A2J0JIU9"/>
<dbReference type="PANTHER" id="PTHR37953:SF1">
    <property type="entry name" value="UPF0127 PROTEIN MJ1496"/>
    <property type="match status" value="1"/>
</dbReference>
<proteinExistence type="predicted"/>
<dbReference type="InterPro" id="IPR038695">
    <property type="entry name" value="Saro_0823-like_sf"/>
</dbReference>
<keyword evidence="1" id="KW-0472">Membrane</keyword>
<dbReference type="Pfam" id="PF02643">
    <property type="entry name" value="DUF192"/>
    <property type="match status" value="1"/>
</dbReference>
<evidence type="ECO:0000313" key="3">
    <source>
        <dbReference type="Proteomes" id="UP000228613"/>
    </source>
</evidence>
<feature type="transmembrane region" description="Helical" evidence="1">
    <location>
        <begin position="6"/>
        <end position="28"/>
    </location>
</feature>
<dbReference type="EMBL" id="PFCP01000019">
    <property type="protein sequence ID" value="PIR69054.1"/>
    <property type="molecule type" value="Genomic_DNA"/>
</dbReference>